<dbReference type="Proteomes" id="UP000887576">
    <property type="component" value="Unplaced"/>
</dbReference>
<accession>A0AC34PYZ0</accession>
<reference evidence="2" key="1">
    <citation type="submission" date="2022-11" db="UniProtKB">
        <authorList>
            <consortium name="WormBaseParasite"/>
        </authorList>
    </citation>
    <scope>IDENTIFICATION</scope>
</reference>
<dbReference type="WBParaSite" id="JU765_v2.g11358.t1">
    <property type="protein sequence ID" value="JU765_v2.g11358.t1"/>
    <property type="gene ID" value="JU765_v2.g11358"/>
</dbReference>
<proteinExistence type="predicted"/>
<evidence type="ECO:0000313" key="1">
    <source>
        <dbReference type="Proteomes" id="UP000887576"/>
    </source>
</evidence>
<name>A0AC34PYZ0_9BILA</name>
<evidence type="ECO:0000313" key="2">
    <source>
        <dbReference type="WBParaSite" id="JU765_v2.g11358.t1"/>
    </source>
</evidence>
<organism evidence="1 2">
    <name type="scientific">Panagrolaimus sp. JU765</name>
    <dbReference type="NCBI Taxonomy" id="591449"/>
    <lineage>
        <taxon>Eukaryota</taxon>
        <taxon>Metazoa</taxon>
        <taxon>Ecdysozoa</taxon>
        <taxon>Nematoda</taxon>
        <taxon>Chromadorea</taxon>
        <taxon>Rhabditida</taxon>
        <taxon>Tylenchina</taxon>
        <taxon>Panagrolaimomorpha</taxon>
        <taxon>Panagrolaimoidea</taxon>
        <taxon>Panagrolaimidae</taxon>
        <taxon>Panagrolaimus</taxon>
    </lineage>
</organism>
<protein>
    <submittedName>
        <fullName evidence="2">Coiled-coil domain-containing protein 86</fullName>
    </submittedName>
</protein>
<sequence>MSESMEISTPTDVTDKKEPRGKWKSGRWWKEPAKRENRLEGIIKSSKMKSSWDEKMKSKALNGQFKAQQQEIKDKIAAEKQAKIQAMKERRERRKANELKSEVVQVIQIKDKIAAEKQAKIQAMKERRERRKANELKSEVVQVIRNTAKLKKTKKKHLRNIEKRDTTKM</sequence>